<sequence length="80" mass="9064">MGRPVLRRTDNQGVPRGADWTADVIDAVARSDKPEQAWPIPGTVVILPDSRDLCQQWFHLITRLWCNLFVNQLAILNGIK</sequence>
<comment type="caution">
    <text evidence="1">The sequence shown here is derived from an EMBL/GenBank/DDBJ whole genome shotgun (WGS) entry which is preliminary data.</text>
</comment>
<keyword evidence="2" id="KW-1185">Reference proteome</keyword>
<evidence type="ECO:0000313" key="1">
    <source>
        <dbReference type="EMBL" id="KAK3790444.1"/>
    </source>
</evidence>
<dbReference type="EMBL" id="JAWDGP010001540">
    <property type="protein sequence ID" value="KAK3790444.1"/>
    <property type="molecule type" value="Genomic_DNA"/>
</dbReference>
<dbReference type="AlphaFoldDB" id="A0AAE1AMG4"/>
<accession>A0AAE1AMG4</accession>
<reference evidence="1" key="1">
    <citation type="journal article" date="2023" name="G3 (Bethesda)">
        <title>A reference genome for the long-term kleptoplast-retaining sea slug Elysia crispata morphotype clarki.</title>
        <authorList>
            <person name="Eastman K.E."/>
            <person name="Pendleton A.L."/>
            <person name="Shaikh M.A."/>
            <person name="Suttiyut T."/>
            <person name="Ogas R."/>
            <person name="Tomko P."/>
            <person name="Gavelis G."/>
            <person name="Widhalm J.R."/>
            <person name="Wisecaver J.H."/>
        </authorList>
    </citation>
    <scope>NUCLEOTIDE SEQUENCE</scope>
    <source>
        <strain evidence="1">ECLA1</strain>
    </source>
</reference>
<name>A0AAE1AMG4_9GAST</name>
<dbReference type="Proteomes" id="UP001283361">
    <property type="component" value="Unassembled WGS sequence"/>
</dbReference>
<proteinExistence type="predicted"/>
<gene>
    <name evidence="1" type="ORF">RRG08_015913</name>
</gene>
<organism evidence="1 2">
    <name type="scientific">Elysia crispata</name>
    <name type="common">lettuce slug</name>
    <dbReference type="NCBI Taxonomy" id="231223"/>
    <lineage>
        <taxon>Eukaryota</taxon>
        <taxon>Metazoa</taxon>
        <taxon>Spiralia</taxon>
        <taxon>Lophotrochozoa</taxon>
        <taxon>Mollusca</taxon>
        <taxon>Gastropoda</taxon>
        <taxon>Heterobranchia</taxon>
        <taxon>Euthyneura</taxon>
        <taxon>Panpulmonata</taxon>
        <taxon>Sacoglossa</taxon>
        <taxon>Placobranchoidea</taxon>
        <taxon>Plakobranchidae</taxon>
        <taxon>Elysia</taxon>
    </lineage>
</organism>
<evidence type="ECO:0000313" key="2">
    <source>
        <dbReference type="Proteomes" id="UP001283361"/>
    </source>
</evidence>
<protein>
    <submittedName>
        <fullName evidence="1">Uncharacterized protein</fullName>
    </submittedName>
</protein>